<dbReference type="HAMAP" id="MF_00984">
    <property type="entry name" value="SSB"/>
    <property type="match status" value="1"/>
</dbReference>
<dbReference type="InterPro" id="IPR011344">
    <property type="entry name" value="ssDNA-bd"/>
</dbReference>
<organism evidence="4">
    <name type="scientific">Siphoviridae sp. ctzr51</name>
    <dbReference type="NCBI Taxonomy" id="2825751"/>
    <lineage>
        <taxon>Viruses</taxon>
        <taxon>Duplodnaviria</taxon>
        <taxon>Heunggongvirae</taxon>
        <taxon>Uroviricota</taxon>
        <taxon>Caudoviricetes</taxon>
    </lineage>
</organism>
<dbReference type="CDD" id="cd04496">
    <property type="entry name" value="SSB_OBF"/>
    <property type="match status" value="1"/>
</dbReference>
<dbReference type="GO" id="GO:0003697">
    <property type="term" value="F:single-stranded DNA binding"/>
    <property type="evidence" value="ECO:0007669"/>
    <property type="project" value="InterPro"/>
</dbReference>
<reference evidence="4" key="1">
    <citation type="journal article" date="2021" name="Proc. Natl. Acad. Sci. U.S.A.">
        <title>A Catalog of Tens of Thousands of Viruses from Human Metagenomes Reveals Hidden Associations with Chronic Diseases.</title>
        <authorList>
            <person name="Tisza M.J."/>
            <person name="Buck C.B."/>
        </authorList>
    </citation>
    <scope>NUCLEOTIDE SEQUENCE</scope>
    <source>
        <strain evidence="4">Ctzr51</strain>
    </source>
</reference>
<dbReference type="PANTHER" id="PTHR10302:SF27">
    <property type="entry name" value="SINGLE-STRANDED DNA-BINDING PROTEIN"/>
    <property type="match status" value="1"/>
</dbReference>
<dbReference type="InterPro" id="IPR000424">
    <property type="entry name" value="Primosome_PriB/ssb"/>
</dbReference>
<dbReference type="SUPFAM" id="SSF50249">
    <property type="entry name" value="Nucleic acid-binding proteins"/>
    <property type="match status" value="1"/>
</dbReference>
<dbReference type="NCBIfam" id="TIGR00621">
    <property type="entry name" value="ssb"/>
    <property type="match status" value="1"/>
</dbReference>
<evidence type="ECO:0000256" key="1">
    <source>
        <dbReference type="ARBA" id="ARBA00023125"/>
    </source>
</evidence>
<evidence type="ECO:0000313" key="4">
    <source>
        <dbReference type="EMBL" id="DAF95883.1"/>
    </source>
</evidence>
<dbReference type="PIRSF" id="PIRSF002070">
    <property type="entry name" value="SSB"/>
    <property type="match status" value="1"/>
</dbReference>
<evidence type="ECO:0000256" key="2">
    <source>
        <dbReference type="PIRNR" id="PIRNR002070"/>
    </source>
</evidence>
<feature type="region of interest" description="Disordered" evidence="3">
    <location>
        <begin position="109"/>
        <end position="139"/>
    </location>
</feature>
<dbReference type="PROSITE" id="PS50935">
    <property type="entry name" value="SSB"/>
    <property type="match status" value="1"/>
</dbReference>
<dbReference type="GO" id="GO:0009295">
    <property type="term" value="C:nucleoid"/>
    <property type="evidence" value="ECO:0007669"/>
    <property type="project" value="TreeGrafter"/>
</dbReference>
<dbReference type="EMBL" id="BK016111">
    <property type="protein sequence ID" value="DAF95883.1"/>
    <property type="molecule type" value="Genomic_DNA"/>
</dbReference>
<sequence length="139" mass="15369">MSLNKVMLIGNSGRKPDYKQFENGGRVAQFSIATTKKGYTAKDGTVIPDKTEWHNIVLQNGLADVANNYINKGTKVYIEGELRTRSYQDAQGITRYITEVYGYSMELLTPKGDGNKAPAPEPEMAPSNGHNNPNDDLPF</sequence>
<dbReference type="Pfam" id="PF00436">
    <property type="entry name" value="SSB"/>
    <property type="match status" value="1"/>
</dbReference>
<feature type="compositionally biased region" description="Polar residues" evidence="3">
    <location>
        <begin position="128"/>
        <end position="139"/>
    </location>
</feature>
<protein>
    <recommendedName>
        <fullName evidence="2">Single-stranded DNA-binding protein</fullName>
    </recommendedName>
</protein>
<dbReference type="InterPro" id="IPR012340">
    <property type="entry name" value="NA-bd_OB-fold"/>
</dbReference>
<dbReference type="GO" id="GO:0006260">
    <property type="term" value="P:DNA replication"/>
    <property type="evidence" value="ECO:0007669"/>
    <property type="project" value="InterPro"/>
</dbReference>
<name>A0A8S5UN79_9CAUD</name>
<evidence type="ECO:0000256" key="3">
    <source>
        <dbReference type="SAM" id="MobiDB-lite"/>
    </source>
</evidence>
<dbReference type="PANTHER" id="PTHR10302">
    <property type="entry name" value="SINGLE-STRANDED DNA-BINDING PROTEIN"/>
    <property type="match status" value="1"/>
</dbReference>
<proteinExistence type="inferred from homology"/>
<keyword evidence="1 2" id="KW-0238">DNA-binding</keyword>
<dbReference type="Gene3D" id="2.40.50.140">
    <property type="entry name" value="Nucleic acid-binding proteins"/>
    <property type="match status" value="1"/>
</dbReference>
<accession>A0A8S5UN79</accession>